<feature type="domain" description="Peptidase C39" evidence="2">
    <location>
        <begin position="50"/>
        <end position="180"/>
    </location>
</feature>
<dbReference type="CDD" id="cd02423">
    <property type="entry name" value="Peptidase_C39G"/>
    <property type="match status" value="1"/>
</dbReference>
<accession>A0ABZ1CJL1</accession>
<evidence type="ECO:0000313" key="4">
    <source>
        <dbReference type="Proteomes" id="UP001334732"/>
    </source>
</evidence>
<name>A0ABZ1CJL1_9PROT</name>
<dbReference type="PROSITE" id="PS50990">
    <property type="entry name" value="PEPTIDASE_C39"/>
    <property type="match status" value="1"/>
</dbReference>
<protein>
    <submittedName>
        <fullName evidence="3">C39 family peptidase</fullName>
    </submittedName>
</protein>
<evidence type="ECO:0000313" key="3">
    <source>
        <dbReference type="EMBL" id="WRS39569.1"/>
    </source>
</evidence>
<evidence type="ECO:0000259" key="2">
    <source>
        <dbReference type="PROSITE" id="PS50990"/>
    </source>
</evidence>
<dbReference type="RefSeq" id="WP_324780100.1">
    <property type="nucleotide sequence ID" value="NZ_CP141769.1"/>
</dbReference>
<keyword evidence="1" id="KW-0732">Signal</keyword>
<evidence type="ECO:0000256" key="1">
    <source>
        <dbReference type="SAM" id="SignalP"/>
    </source>
</evidence>
<keyword evidence="4" id="KW-1185">Reference proteome</keyword>
<reference evidence="3 4" key="1">
    <citation type="submission" date="2023-12" db="EMBL/GenBank/DDBJ databases">
        <title>Thiobacillus sedimentum sp. nov., a chemolithoautotrophic sulfur-oxidizing bacterium isolated from freshwater sediment.</title>
        <authorList>
            <person name="Luo J."/>
            <person name="Dai C."/>
        </authorList>
    </citation>
    <scope>NUCLEOTIDE SEQUENCE [LARGE SCALE GENOMIC DNA]</scope>
    <source>
        <strain evidence="3 4">SCUT-2</strain>
    </source>
</reference>
<dbReference type="Proteomes" id="UP001334732">
    <property type="component" value="Chromosome"/>
</dbReference>
<sequence>MPARFLLALVLLLAPPAWAGSALVPGVDGGSFNVRVQSLKERQFRQTVRQELDFSCGSAALSTLLTYHYGDPVDEPTIFKAMWEDGDHQKIRREGFSLLDLKHFLQSRGYSADGYVAPLSRLASVGIPAIVLIRENGYNHFVVVKGIRDGLVAVGDPSLGGHIYPLPEFEKMMASRILFVINGLDRKAVFNAARDWRVKEKAPLSLASGPDGLANATLLRRQPGDY</sequence>
<proteinExistence type="predicted"/>
<dbReference type="Gene3D" id="3.90.70.10">
    <property type="entry name" value="Cysteine proteinases"/>
    <property type="match status" value="1"/>
</dbReference>
<feature type="signal peptide" evidence="1">
    <location>
        <begin position="1"/>
        <end position="19"/>
    </location>
</feature>
<dbReference type="InterPro" id="IPR005074">
    <property type="entry name" value="Peptidase_C39"/>
</dbReference>
<dbReference type="Pfam" id="PF03412">
    <property type="entry name" value="Peptidase_C39"/>
    <property type="match status" value="1"/>
</dbReference>
<feature type="chain" id="PRO_5047038888" evidence="1">
    <location>
        <begin position="20"/>
        <end position="226"/>
    </location>
</feature>
<gene>
    <name evidence="3" type="ORF">VA613_01495</name>
</gene>
<dbReference type="EMBL" id="CP141769">
    <property type="protein sequence ID" value="WRS39569.1"/>
    <property type="molecule type" value="Genomic_DNA"/>
</dbReference>
<organism evidence="3 4">
    <name type="scientific">Thiobacillus sedimenti</name>
    <dbReference type="NCBI Taxonomy" id="3110231"/>
    <lineage>
        <taxon>Bacteria</taxon>
        <taxon>Pseudomonadati</taxon>
        <taxon>Pseudomonadota</taxon>
        <taxon>Betaproteobacteria</taxon>
        <taxon>Nitrosomonadales</taxon>
        <taxon>Thiobacillaceae</taxon>
        <taxon>Thiobacillus</taxon>
    </lineage>
</organism>